<reference evidence="1" key="2">
    <citation type="journal article" date="2015" name="Data Brief">
        <title>Shoot transcriptome of the giant reed, Arundo donax.</title>
        <authorList>
            <person name="Barrero R.A."/>
            <person name="Guerrero F.D."/>
            <person name="Moolhuijzen P."/>
            <person name="Goolsby J.A."/>
            <person name="Tidwell J."/>
            <person name="Bellgard S.E."/>
            <person name="Bellgard M.I."/>
        </authorList>
    </citation>
    <scope>NUCLEOTIDE SEQUENCE</scope>
    <source>
        <tissue evidence="1">Shoot tissue taken approximately 20 cm above the soil surface</tissue>
    </source>
</reference>
<dbReference type="AlphaFoldDB" id="A0A0A8YR92"/>
<organism evidence="1">
    <name type="scientific">Arundo donax</name>
    <name type="common">Giant reed</name>
    <name type="synonym">Donax arundinaceus</name>
    <dbReference type="NCBI Taxonomy" id="35708"/>
    <lineage>
        <taxon>Eukaryota</taxon>
        <taxon>Viridiplantae</taxon>
        <taxon>Streptophyta</taxon>
        <taxon>Embryophyta</taxon>
        <taxon>Tracheophyta</taxon>
        <taxon>Spermatophyta</taxon>
        <taxon>Magnoliopsida</taxon>
        <taxon>Liliopsida</taxon>
        <taxon>Poales</taxon>
        <taxon>Poaceae</taxon>
        <taxon>PACMAD clade</taxon>
        <taxon>Arundinoideae</taxon>
        <taxon>Arundineae</taxon>
        <taxon>Arundo</taxon>
    </lineage>
</organism>
<accession>A0A0A8YR92</accession>
<protein>
    <submittedName>
        <fullName evidence="1">Uncharacterized protein</fullName>
    </submittedName>
</protein>
<evidence type="ECO:0000313" key="1">
    <source>
        <dbReference type="EMBL" id="JAD28946.1"/>
    </source>
</evidence>
<name>A0A0A8YR92_ARUDO</name>
<reference evidence="1" key="1">
    <citation type="submission" date="2014-09" db="EMBL/GenBank/DDBJ databases">
        <authorList>
            <person name="Magalhaes I.L.F."/>
            <person name="Oliveira U."/>
            <person name="Santos F.R."/>
            <person name="Vidigal T.H.D.A."/>
            <person name="Brescovit A.D."/>
            <person name="Santos A.J."/>
        </authorList>
    </citation>
    <scope>NUCLEOTIDE SEQUENCE</scope>
    <source>
        <tissue evidence="1">Shoot tissue taken approximately 20 cm above the soil surface</tissue>
    </source>
</reference>
<dbReference type="EMBL" id="GBRH01268949">
    <property type="protein sequence ID" value="JAD28946.1"/>
    <property type="molecule type" value="Transcribed_RNA"/>
</dbReference>
<sequence length="25" mass="2785">MSSSHLNSTAFYVILCDFKPLVVRG</sequence>
<proteinExistence type="predicted"/>